<dbReference type="InterPro" id="IPR038236">
    <property type="entry name" value="GlpG_N_sf"/>
</dbReference>
<dbReference type="InterPro" id="IPR022732">
    <property type="entry name" value="Peptidase_S54_GlpG_N"/>
</dbReference>
<feature type="transmembrane region" description="Helical" evidence="9">
    <location>
        <begin position="194"/>
        <end position="212"/>
    </location>
</feature>
<dbReference type="SUPFAM" id="SSF144091">
    <property type="entry name" value="Rhomboid-like"/>
    <property type="match status" value="1"/>
</dbReference>
<dbReference type="InterPro" id="IPR022764">
    <property type="entry name" value="Peptidase_S54_rhomboid_dom"/>
</dbReference>
<evidence type="ECO:0000256" key="4">
    <source>
        <dbReference type="ARBA" id="ARBA00022519"/>
    </source>
</evidence>
<dbReference type="Pfam" id="PF12122">
    <property type="entry name" value="Rhomboid_N"/>
    <property type="match status" value="1"/>
</dbReference>
<evidence type="ECO:0000256" key="1">
    <source>
        <dbReference type="ARBA" id="ARBA00004141"/>
    </source>
</evidence>
<protein>
    <submittedName>
        <fullName evidence="12">Rhomboid family intramembrane serine protease GlpG</fullName>
        <ecNumber evidence="12">3.4.21.105</ecNumber>
    </submittedName>
</protein>
<dbReference type="PANTHER" id="PTHR43731:SF14">
    <property type="entry name" value="PRESENILIN-ASSOCIATED RHOMBOID-LIKE PROTEIN, MITOCHONDRIAL"/>
    <property type="match status" value="1"/>
</dbReference>
<keyword evidence="8 9" id="KW-0472">Membrane</keyword>
<keyword evidence="13" id="KW-1185">Reference proteome</keyword>
<feature type="transmembrane region" description="Helical" evidence="9">
    <location>
        <begin position="242"/>
        <end position="264"/>
    </location>
</feature>
<dbReference type="PANTHER" id="PTHR43731">
    <property type="entry name" value="RHOMBOID PROTEASE"/>
    <property type="match status" value="1"/>
</dbReference>
<dbReference type="InterPro" id="IPR023662">
    <property type="entry name" value="Rhomboid_protease_GlpG"/>
</dbReference>
<dbReference type="InterPro" id="IPR035952">
    <property type="entry name" value="Rhomboid-like_sf"/>
</dbReference>
<dbReference type="EMBL" id="JABBPG010000009">
    <property type="protein sequence ID" value="NOU52380.1"/>
    <property type="molecule type" value="Genomic_DNA"/>
</dbReference>
<evidence type="ECO:0000256" key="6">
    <source>
        <dbReference type="ARBA" id="ARBA00022801"/>
    </source>
</evidence>
<keyword evidence="7 9" id="KW-1133">Transmembrane helix</keyword>
<evidence type="ECO:0000256" key="3">
    <source>
        <dbReference type="ARBA" id="ARBA00022475"/>
    </source>
</evidence>
<evidence type="ECO:0000256" key="2">
    <source>
        <dbReference type="ARBA" id="ARBA00009045"/>
    </source>
</evidence>
<keyword evidence="6 12" id="KW-0378">Hydrolase</keyword>
<organism evidence="12 13">
    <name type="scientific">Pseudoalteromonas caenipelagi</name>
    <dbReference type="NCBI Taxonomy" id="2726988"/>
    <lineage>
        <taxon>Bacteria</taxon>
        <taxon>Pseudomonadati</taxon>
        <taxon>Pseudomonadota</taxon>
        <taxon>Gammaproteobacteria</taxon>
        <taxon>Alteromonadales</taxon>
        <taxon>Pseudoalteromonadaceae</taxon>
        <taxon>Pseudoalteromonas</taxon>
    </lineage>
</organism>
<feature type="transmembrane region" description="Helical" evidence="9">
    <location>
        <begin position="135"/>
        <end position="156"/>
    </location>
</feature>
<evidence type="ECO:0000256" key="5">
    <source>
        <dbReference type="ARBA" id="ARBA00022692"/>
    </source>
</evidence>
<dbReference type="GO" id="GO:0004252">
    <property type="term" value="F:serine-type endopeptidase activity"/>
    <property type="evidence" value="ECO:0007669"/>
    <property type="project" value="InterPro"/>
</dbReference>
<dbReference type="NCBIfam" id="TIGR04239">
    <property type="entry name" value="rhombo_GlpG"/>
    <property type="match status" value="1"/>
</dbReference>
<comment type="subcellular location">
    <subcellularLocation>
        <location evidence="1">Membrane</location>
        <topology evidence="1">Multi-pass membrane protein</topology>
    </subcellularLocation>
</comment>
<feature type="transmembrane region" description="Helical" evidence="9">
    <location>
        <begin position="168"/>
        <end position="188"/>
    </location>
</feature>
<dbReference type="AlphaFoldDB" id="A0A849VHT5"/>
<evidence type="ECO:0000259" key="10">
    <source>
        <dbReference type="Pfam" id="PF01694"/>
    </source>
</evidence>
<feature type="domain" description="Peptidase S54 rhomboid" evidence="10">
    <location>
        <begin position="135"/>
        <end position="264"/>
    </location>
</feature>
<dbReference type="GO" id="GO:0016020">
    <property type="term" value="C:membrane"/>
    <property type="evidence" value="ECO:0007669"/>
    <property type="project" value="UniProtKB-SubCell"/>
</dbReference>
<accession>A0A849VHT5</accession>
<evidence type="ECO:0000313" key="12">
    <source>
        <dbReference type="EMBL" id="NOU52380.1"/>
    </source>
</evidence>
<evidence type="ECO:0000313" key="13">
    <source>
        <dbReference type="Proteomes" id="UP000586305"/>
    </source>
</evidence>
<keyword evidence="4" id="KW-0997">Cell inner membrane</keyword>
<evidence type="ECO:0000259" key="11">
    <source>
        <dbReference type="Pfam" id="PF12122"/>
    </source>
</evidence>
<dbReference type="EC" id="3.4.21.105" evidence="12"/>
<dbReference type="RefSeq" id="WP_171627440.1">
    <property type="nucleotide sequence ID" value="NZ_JABBPG010000009.1"/>
</dbReference>
<evidence type="ECO:0000256" key="9">
    <source>
        <dbReference type="SAM" id="Phobius"/>
    </source>
</evidence>
<feature type="transmembrane region" description="Helical" evidence="9">
    <location>
        <begin position="219"/>
        <end position="236"/>
    </location>
</feature>
<evidence type="ECO:0000256" key="8">
    <source>
        <dbReference type="ARBA" id="ARBA00023136"/>
    </source>
</evidence>
<feature type="transmembrane region" description="Helical" evidence="9">
    <location>
        <begin position="97"/>
        <end position="115"/>
    </location>
</feature>
<dbReference type="Gene3D" id="1.20.1540.10">
    <property type="entry name" value="Rhomboid-like"/>
    <property type="match status" value="1"/>
</dbReference>
<evidence type="ECO:0000256" key="7">
    <source>
        <dbReference type="ARBA" id="ARBA00022989"/>
    </source>
</evidence>
<dbReference type="Gene3D" id="3.30.70.2350">
    <property type="match status" value="1"/>
</dbReference>
<comment type="similarity">
    <text evidence="2">Belongs to the peptidase S54 family.</text>
</comment>
<keyword evidence="12" id="KW-0645">Protease</keyword>
<gene>
    <name evidence="12" type="primary">glpG</name>
    <name evidence="12" type="ORF">HG263_17805</name>
</gene>
<dbReference type="GO" id="GO:0006508">
    <property type="term" value="P:proteolysis"/>
    <property type="evidence" value="ECO:0007669"/>
    <property type="project" value="UniProtKB-KW"/>
</dbReference>
<dbReference type="Proteomes" id="UP000586305">
    <property type="component" value="Unassembled WGS sequence"/>
</dbReference>
<keyword evidence="3" id="KW-1003">Cell membrane</keyword>
<feature type="domain" description="Peptidase S54 GlpG peptidase N-terminal" evidence="11">
    <location>
        <begin position="1"/>
        <end position="84"/>
    </location>
</feature>
<dbReference type="Pfam" id="PF01694">
    <property type="entry name" value="Rhomboid"/>
    <property type="match status" value="1"/>
</dbReference>
<proteinExistence type="inferred from homology"/>
<reference evidence="12 13" key="1">
    <citation type="submission" date="2020-04" db="EMBL/GenBank/DDBJ databases">
        <title>Pseudoalteromonas caenipelagi sp. nov., isolated from a tidal flat.</title>
        <authorList>
            <person name="Park S."/>
            <person name="Yoon J.-H."/>
        </authorList>
    </citation>
    <scope>NUCLEOTIDE SEQUENCE [LARGE SCALE GENOMIC DNA]</scope>
    <source>
        <strain evidence="12 13">JBTF-M23</strain>
    </source>
</reference>
<keyword evidence="5 9" id="KW-0812">Transmembrane</keyword>
<comment type="caution">
    <text evidence="12">The sequence shown here is derived from an EMBL/GenBank/DDBJ whole genome shotgun (WGS) entry which is preliminary data.</text>
</comment>
<name>A0A849VHT5_9GAMM</name>
<dbReference type="InterPro" id="IPR050925">
    <property type="entry name" value="Rhomboid_protease_S54"/>
</dbReference>
<sequence length="275" mass="30940">MILLGTFNNPRAVQGAADYFKTQGVPVRLRSDDGTQVEVWVPNEFKAKASLLWQEFLANPDHDRYLAASWQSGEAKSPLSYASNDLNLVQRFMSLHWFLKLIFILCMGVFVSFYLFDANTIFSHLQFKAHDPGSWFTPVLLHFGALHLVFNLSWWLHLGNQIVSRSGAIYIYMLFVLSALVSNWAQFIMVDSRFGGLSGVVYALLGYAWVFGAKNPSQPAIVSKGVVGFMLLWMIFGFTDMFFISMANWAHLFGLLTGMVVALLQPSKQISDTGI</sequence>